<protein>
    <submittedName>
        <fullName evidence="1">DNA polymerase III subunit delta</fullName>
    </submittedName>
</protein>
<dbReference type="KEGG" id="dmp:FAK_41880"/>
<dbReference type="GO" id="GO:0003887">
    <property type="term" value="F:DNA-directed DNA polymerase activity"/>
    <property type="evidence" value="ECO:0007669"/>
    <property type="project" value="InterPro"/>
</dbReference>
<dbReference type="InterPro" id="IPR004622">
    <property type="entry name" value="DNA_pol_HolB"/>
</dbReference>
<proteinExistence type="predicted"/>
<dbReference type="Proteomes" id="UP001366166">
    <property type="component" value="Chromosome"/>
</dbReference>
<dbReference type="EMBL" id="AP028679">
    <property type="protein sequence ID" value="BEQ17122.1"/>
    <property type="molecule type" value="Genomic_DNA"/>
</dbReference>
<dbReference type="Gene3D" id="3.40.50.300">
    <property type="entry name" value="P-loop containing nucleotide triphosphate hydrolases"/>
    <property type="match status" value="1"/>
</dbReference>
<organism evidence="1 2">
    <name type="scientific">Desulfoferula mesophila</name>
    <dbReference type="NCBI Taxonomy" id="3058419"/>
    <lineage>
        <taxon>Bacteria</taxon>
        <taxon>Pseudomonadati</taxon>
        <taxon>Thermodesulfobacteriota</taxon>
        <taxon>Desulfarculia</taxon>
        <taxon>Desulfarculales</taxon>
        <taxon>Desulfarculaceae</taxon>
        <taxon>Desulfoferula</taxon>
    </lineage>
</organism>
<dbReference type="GO" id="GO:0008408">
    <property type="term" value="F:3'-5' exonuclease activity"/>
    <property type="evidence" value="ECO:0007669"/>
    <property type="project" value="InterPro"/>
</dbReference>
<dbReference type="NCBIfam" id="TIGR00678">
    <property type="entry name" value="holB"/>
    <property type="match status" value="1"/>
</dbReference>
<dbReference type="Pfam" id="PF13177">
    <property type="entry name" value="DNA_pol3_delta2"/>
    <property type="match status" value="1"/>
</dbReference>
<dbReference type="AlphaFoldDB" id="A0AAU9EL86"/>
<dbReference type="SUPFAM" id="SSF52540">
    <property type="entry name" value="P-loop containing nucleoside triphosphate hydrolases"/>
    <property type="match status" value="1"/>
</dbReference>
<dbReference type="InterPro" id="IPR050238">
    <property type="entry name" value="DNA_Rep/Repair_Clamp_Loader"/>
</dbReference>
<dbReference type="RefSeq" id="WP_338603940.1">
    <property type="nucleotide sequence ID" value="NZ_AP028679.1"/>
</dbReference>
<evidence type="ECO:0000313" key="1">
    <source>
        <dbReference type="EMBL" id="BEQ17122.1"/>
    </source>
</evidence>
<keyword evidence="2" id="KW-1185">Reference proteome</keyword>
<dbReference type="GO" id="GO:0006261">
    <property type="term" value="P:DNA-templated DNA replication"/>
    <property type="evidence" value="ECO:0007669"/>
    <property type="project" value="TreeGrafter"/>
</dbReference>
<reference evidence="2" key="1">
    <citation type="journal article" date="2023" name="Arch. Microbiol.">
        <title>Desulfoferula mesophilus gen. nov. sp. nov., a mesophilic sulfate-reducing bacterium isolated from a brackish lake sediment.</title>
        <authorList>
            <person name="Watanabe T."/>
            <person name="Yabe T."/>
            <person name="Tsuji J.M."/>
            <person name="Fukui M."/>
        </authorList>
    </citation>
    <scope>NUCLEOTIDE SEQUENCE [LARGE SCALE GENOMIC DNA]</scope>
    <source>
        <strain evidence="2">12FAK</strain>
    </source>
</reference>
<evidence type="ECO:0000313" key="2">
    <source>
        <dbReference type="Proteomes" id="UP001366166"/>
    </source>
</evidence>
<dbReference type="PANTHER" id="PTHR11669:SF8">
    <property type="entry name" value="DNA POLYMERASE III SUBUNIT DELTA"/>
    <property type="match status" value="1"/>
</dbReference>
<name>A0AAU9EL86_9BACT</name>
<gene>
    <name evidence="1" type="primary">holB</name>
    <name evidence="1" type="ORF">FAK_41880</name>
</gene>
<accession>A0AAU9EL86</accession>
<dbReference type="InterPro" id="IPR027417">
    <property type="entry name" value="P-loop_NTPase"/>
</dbReference>
<sequence length="331" mass="34842">MKLTGVIGQRRALSQLQGELEAQRLAHAYMFVGPGGVGRATTAQALFAAMNCAEPTPEGPCGHCGPCHRLAAGTHEDFLVVAPPSQARSSQIKVEAVREAIRATGFAPFGGGKRLILIKQAGHLNPASANALLKTLEEPPPNNILVLTVSDAKELLPTLVSRCRKVNFLPLTAEEIAAELVRRGQDETDARLKSGLAGGSLGRALEMDTEALRRDLARLIDQLGAGGQALEDWGFAEELVGAHRGSGGIDREGISQALDLLALYFRDAAVSAAGRDGLTWLPGRPASLDIESACRAFARVRRAQGQILGNAAPELALVVLLAGLKEAPTHA</sequence>
<dbReference type="PANTHER" id="PTHR11669">
    <property type="entry name" value="REPLICATION FACTOR C / DNA POLYMERASE III GAMMA-TAU SUBUNIT"/>
    <property type="match status" value="1"/>
</dbReference>